<reference evidence="1 2" key="1">
    <citation type="journal article" date="2014" name="Int. J. Syst. Evol. Microbiol.">
        <title>Leptospira mayottensis sp. nov., a pathogenic species of the genus Leptospira isolated from humans.</title>
        <authorList>
            <person name="Bourhy P."/>
            <person name="Collet L."/>
            <person name="Brisse S."/>
            <person name="Picardeau M."/>
        </authorList>
    </citation>
    <scope>NUCLEOTIDE SEQUENCE [LARGE SCALE GENOMIC DNA]</scope>
    <source>
        <strain evidence="1 2">200901122</strain>
    </source>
</reference>
<comment type="caution">
    <text evidence="1">The sequence shown here is derived from an EMBL/GenBank/DDBJ whole genome shotgun (WGS) entry which is preliminary data.</text>
</comment>
<protein>
    <submittedName>
        <fullName evidence="1">Uncharacterized protein</fullName>
    </submittedName>
</protein>
<proteinExistence type="predicted"/>
<dbReference type="Proteomes" id="UP000001343">
    <property type="component" value="Unassembled WGS sequence"/>
</dbReference>
<evidence type="ECO:0000313" key="2">
    <source>
        <dbReference type="Proteomes" id="UP000001343"/>
    </source>
</evidence>
<sequence>MKSKSDLGILFTFISDIVFVRLFKNFDHNLRFLRVNLKYGVYLSRCNR</sequence>
<dbReference type="AlphaFoldDB" id="A0AA87ML51"/>
<evidence type="ECO:0000313" key="1">
    <source>
        <dbReference type="EMBL" id="EKR98208.1"/>
    </source>
</evidence>
<accession>A0AA87ML51</accession>
<dbReference type="EMBL" id="AKWM02000082">
    <property type="protein sequence ID" value="EKR98208.1"/>
    <property type="molecule type" value="Genomic_DNA"/>
</dbReference>
<gene>
    <name evidence="1" type="ORF">LEP1GSC125_1000</name>
</gene>
<organism evidence="1 2">
    <name type="scientific">Leptospira mayottensis 200901122</name>
    <dbReference type="NCBI Taxonomy" id="1193010"/>
    <lineage>
        <taxon>Bacteria</taxon>
        <taxon>Pseudomonadati</taxon>
        <taxon>Spirochaetota</taxon>
        <taxon>Spirochaetia</taxon>
        <taxon>Leptospirales</taxon>
        <taxon>Leptospiraceae</taxon>
        <taxon>Leptospira</taxon>
    </lineage>
</organism>
<name>A0AA87ML51_9LEPT</name>